<accession>A0ABR2YH87</accession>
<evidence type="ECO:0000256" key="14">
    <source>
        <dbReference type="SAM" id="Phobius"/>
    </source>
</evidence>
<dbReference type="Pfam" id="PF04389">
    <property type="entry name" value="Peptidase_M28"/>
    <property type="match status" value="1"/>
</dbReference>
<dbReference type="PANTHER" id="PTHR12147:SF22">
    <property type="entry name" value="ENDOPLASMIC RETICULUM METALLOPEPTIDASE 1"/>
    <property type="match status" value="1"/>
</dbReference>
<evidence type="ECO:0000256" key="2">
    <source>
        <dbReference type="ARBA" id="ARBA00004477"/>
    </source>
</evidence>
<dbReference type="InterPro" id="IPR048024">
    <property type="entry name" value="Fxna-like_M28_dom"/>
</dbReference>
<evidence type="ECO:0000256" key="4">
    <source>
        <dbReference type="ARBA" id="ARBA00022692"/>
    </source>
</evidence>
<keyword evidence="3" id="KW-0645">Protease</keyword>
<dbReference type="Proteomes" id="UP001491310">
    <property type="component" value="Unassembled WGS sequence"/>
</dbReference>
<evidence type="ECO:0000256" key="8">
    <source>
        <dbReference type="ARBA" id="ARBA00022833"/>
    </source>
</evidence>
<reference evidence="16 17" key="1">
    <citation type="journal article" date="2024" name="Nat. Commun.">
        <title>Phylogenomics reveals the evolutionary origins of lichenization in chlorophyte algae.</title>
        <authorList>
            <person name="Puginier C."/>
            <person name="Libourel C."/>
            <person name="Otte J."/>
            <person name="Skaloud P."/>
            <person name="Haon M."/>
            <person name="Grisel S."/>
            <person name="Petersen M."/>
            <person name="Berrin J.G."/>
            <person name="Delaux P.M."/>
            <person name="Dal Grande F."/>
            <person name="Keller J."/>
        </authorList>
    </citation>
    <scope>NUCLEOTIDE SEQUENCE [LARGE SCALE GENOMIC DNA]</scope>
    <source>
        <strain evidence="16 17">SAG 216-7</strain>
    </source>
</reference>
<dbReference type="PANTHER" id="PTHR12147">
    <property type="entry name" value="METALLOPEPTIDASE M28 FAMILY MEMBER"/>
    <property type="match status" value="1"/>
</dbReference>
<keyword evidence="5" id="KW-0479">Metal-binding</keyword>
<protein>
    <recommendedName>
        <fullName evidence="15">Peptidase M28 domain-containing protein</fullName>
    </recommendedName>
</protein>
<feature type="transmembrane region" description="Helical" evidence="14">
    <location>
        <begin position="625"/>
        <end position="644"/>
    </location>
</feature>
<keyword evidence="11 14" id="KW-0472">Membrane</keyword>
<feature type="transmembrane region" description="Helical" evidence="14">
    <location>
        <begin position="404"/>
        <end position="423"/>
    </location>
</feature>
<keyword evidence="9 14" id="KW-1133">Transmembrane helix</keyword>
<gene>
    <name evidence="16" type="ORF">WJX75_008341</name>
</gene>
<evidence type="ECO:0000259" key="15">
    <source>
        <dbReference type="Pfam" id="PF04389"/>
    </source>
</evidence>
<evidence type="ECO:0000256" key="3">
    <source>
        <dbReference type="ARBA" id="ARBA00022670"/>
    </source>
</evidence>
<dbReference type="SUPFAM" id="SSF53187">
    <property type="entry name" value="Zn-dependent exopeptidases"/>
    <property type="match status" value="1"/>
</dbReference>
<evidence type="ECO:0000256" key="12">
    <source>
        <dbReference type="ARBA" id="ARBA00023180"/>
    </source>
</evidence>
<evidence type="ECO:0000256" key="10">
    <source>
        <dbReference type="ARBA" id="ARBA00023049"/>
    </source>
</evidence>
<sequence length="857" mass="91846">MSDLRKRALFGSNKASEGTQAWVDTNLEKPKGKGSHEREKQTKGVLQQLSIIGLTFTLLCAVVYRAILWVPTPQGPDAPPQSFSEGRALQTTAYLSETIGPRIVGSPQIEQTAQYVERQALLLQKLAQQTRPDLVVEVDREQTTGAVNMVFAGTHMTNAYNNLTNIIVSIAPKSALNSKAVMINAHFDSVFESPGASDCAACVGTALEIARVIVASPDIQLAVPLMLLLNGGEETVLTAAHGFMKTSKWASSVGAFINLESTGPAGPDVLFQHTGSWTLEAYARGAKYPHGSAFGQDLFESRILSMDTDFRMFSSDYHGSLPGIDIAQVLDGAAYHSHHDTVERIRKGTIQMLGENVLGAVIEFAKSLKEQETKGLPEWDADGSVYFDFLGSKMMRYPLRFGKLVHALALPAVVLAIVLLRALKAQPILATLRGAVVRNAGVMCAAALPAALGAARVVITGKPMIWFGRFSLAHVANGPAALAGLLLPFALLPQAASNIEAAVLGASLVHATLAAVLTRNGLRSGFAFAMWAFAGIASLLVPRKASTTQKLAWAVITALPPLIGVAPSLMTMPLFVLEHLSTAGAGKPPLGDLTADVVMGVLFGLVAALVMGHLAAWLAHIVRPFIWRVILGLLLVSAAAAAYASSAEHAYSDAFPKRIMLQHLHLLGPDGAIQESRWTVATLDVVPVETALPKDTAYIDTYDRDWQALFPVGKMMRGVALPAPPPDSSIYRPGQLNISLTGVEPSPLGGKATRLSLLMQLPSPGWGSLNVTGPVVGWSFAEENPETQERITRFCGNEGSDSWPFWLDAEGQWEGKVRIELSAIGYKNTTALHDFKCQLPSWTTVSTMTTLQASFEF</sequence>
<proteinExistence type="predicted"/>
<dbReference type="InterPro" id="IPR007484">
    <property type="entry name" value="Peptidase_M28"/>
</dbReference>
<feature type="transmembrane region" description="Helical" evidence="14">
    <location>
        <begin position="524"/>
        <end position="541"/>
    </location>
</feature>
<keyword evidence="17" id="KW-1185">Reference proteome</keyword>
<comment type="subcellular location">
    <subcellularLocation>
        <location evidence="2">Endoplasmic reticulum membrane</location>
        <topology evidence="2">Multi-pass membrane protein</topology>
    </subcellularLocation>
</comment>
<keyword evidence="6" id="KW-0378">Hydrolase</keyword>
<keyword evidence="4 14" id="KW-0812">Transmembrane</keyword>
<organism evidence="16 17">
    <name type="scientific">Coccomyxa subellipsoidea</name>
    <dbReference type="NCBI Taxonomy" id="248742"/>
    <lineage>
        <taxon>Eukaryota</taxon>
        <taxon>Viridiplantae</taxon>
        <taxon>Chlorophyta</taxon>
        <taxon>core chlorophytes</taxon>
        <taxon>Trebouxiophyceae</taxon>
        <taxon>Trebouxiophyceae incertae sedis</taxon>
        <taxon>Coccomyxaceae</taxon>
        <taxon>Coccomyxa</taxon>
    </lineage>
</organism>
<evidence type="ECO:0000256" key="9">
    <source>
        <dbReference type="ARBA" id="ARBA00022989"/>
    </source>
</evidence>
<comment type="cofactor">
    <cofactor evidence="1">
        <name>Zn(2+)</name>
        <dbReference type="ChEBI" id="CHEBI:29105"/>
    </cofactor>
</comment>
<dbReference type="EMBL" id="JALJOT010000012">
    <property type="protein sequence ID" value="KAK9905035.1"/>
    <property type="molecule type" value="Genomic_DNA"/>
</dbReference>
<evidence type="ECO:0000256" key="1">
    <source>
        <dbReference type="ARBA" id="ARBA00001947"/>
    </source>
</evidence>
<feature type="compositionally biased region" description="Basic and acidic residues" evidence="13">
    <location>
        <begin position="26"/>
        <end position="40"/>
    </location>
</feature>
<keyword evidence="10" id="KW-0482">Metalloprotease</keyword>
<keyword evidence="8" id="KW-0862">Zinc</keyword>
<feature type="transmembrane region" description="Helical" evidence="14">
    <location>
        <begin position="435"/>
        <end position="459"/>
    </location>
</feature>
<feature type="transmembrane region" description="Helical" evidence="14">
    <location>
        <begin position="597"/>
        <end position="618"/>
    </location>
</feature>
<feature type="transmembrane region" description="Helical" evidence="14">
    <location>
        <begin position="499"/>
        <end position="518"/>
    </location>
</feature>
<feature type="domain" description="Peptidase M28" evidence="15">
    <location>
        <begin position="165"/>
        <end position="359"/>
    </location>
</feature>
<name>A0ABR2YH87_9CHLO</name>
<comment type="caution">
    <text evidence="16">The sequence shown here is derived from an EMBL/GenBank/DDBJ whole genome shotgun (WGS) entry which is preliminary data.</text>
</comment>
<evidence type="ECO:0000313" key="16">
    <source>
        <dbReference type="EMBL" id="KAK9905035.1"/>
    </source>
</evidence>
<keyword evidence="12" id="KW-0325">Glycoprotein</keyword>
<evidence type="ECO:0000313" key="17">
    <source>
        <dbReference type="Proteomes" id="UP001491310"/>
    </source>
</evidence>
<dbReference type="Gene3D" id="3.40.630.10">
    <property type="entry name" value="Zn peptidases"/>
    <property type="match status" value="1"/>
</dbReference>
<keyword evidence="7" id="KW-0256">Endoplasmic reticulum</keyword>
<evidence type="ECO:0000256" key="7">
    <source>
        <dbReference type="ARBA" id="ARBA00022824"/>
    </source>
</evidence>
<evidence type="ECO:0000256" key="13">
    <source>
        <dbReference type="SAM" id="MobiDB-lite"/>
    </source>
</evidence>
<evidence type="ECO:0000256" key="5">
    <source>
        <dbReference type="ARBA" id="ARBA00022723"/>
    </source>
</evidence>
<feature type="region of interest" description="Disordered" evidence="13">
    <location>
        <begin position="21"/>
        <end position="40"/>
    </location>
</feature>
<dbReference type="InterPro" id="IPR045175">
    <property type="entry name" value="M28_fam"/>
</dbReference>
<evidence type="ECO:0000256" key="6">
    <source>
        <dbReference type="ARBA" id="ARBA00022801"/>
    </source>
</evidence>
<feature type="transmembrane region" description="Helical" evidence="14">
    <location>
        <begin position="553"/>
        <end position="577"/>
    </location>
</feature>
<dbReference type="CDD" id="cd03875">
    <property type="entry name" value="M28_Fxna_like"/>
    <property type="match status" value="1"/>
</dbReference>
<evidence type="ECO:0000256" key="11">
    <source>
        <dbReference type="ARBA" id="ARBA00023136"/>
    </source>
</evidence>
<feature type="transmembrane region" description="Helical" evidence="14">
    <location>
        <begin position="471"/>
        <end position="492"/>
    </location>
</feature>